<dbReference type="Proteomes" id="UP000494165">
    <property type="component" value="Unassembled WGS sequence"/>
</dbReference>
<dbReference type="CDD" id="cd05244">
    <property type="entry name" value="BVR-B_like_SDR_a"/>
    <property type="match status" value="1"/>
</dbReference>
<dbReference type="InterPro" id="IPR051606">
    <property type="entry name" value="Polyketide_Oxido-like"/>
</dbReference>
<evidence type="ECO:0000313" key="3">
    <source>
        <dbReference type="Proteomes" id="UP000494165"/>
    </source>
</evidence>
<proteinExistence type="predicted"/>
<dbReference type="GO" id="GO:0004074">
    <property type="term" value="F:biliverdin reductase [NAD(P)H] activity"/>
    <property type="evidence" value="ECO:0007669"/>
    <property type="project" value="TreeGrafter"/>
</dbReference>
<dbReference type="InterPro" id="IPR036291">
    <property type="entry name" value="NAD(P)-bd_dom_sf"/>
</dbReference>
<dbReference type="GO" id="GO:0042602">
    <property type="term" value="F:riboflavin reductase (NADPH) activity"/>
    <property type="evidence" value="ECO:0007669"/>
    <property type="project" value="TreeGrafter"/>
</dbReference>
<dbReference type="AlphaFoldDB" id="A0A8S1D0N4"/>
<evidence type="ECO:0000259" key="1">
    <source>
        <dbReference type="Pfam" id="PF13460"/>
    </source>
</evidence>
<keyword evidence="3" id="KW-1185">Reference proteome</keyword>
<sequence length="228" mass="25224">MHESMTASRPAPSILTKTVSMAIKNVVIFGATGYTGLNVVKEAIKQGLNVRTFVRDPEKLPGDLKNKVEPFKGDVLNLDQVRNAIKGEDAVIVALGTRNNVAATTMMSEGMKNICVAMIEHGVKPVSVCLSAFLFFPIEQLPPQFKALTEDHKRMDQVLRKSGLDWIAIYPPHIADQPGTDGKYEVSHEEENSTRFRGRRVSVYDLAHFLVKSISSPEHYRTICGISS</sequence>
<feature type="domain" description="NAD(P)-binding" evidence="1">
    <location>
        <begin position="30"/>
        <end position="217"/>
    </location>
</feature>
<dbReference type="InterPro" id="IPR016040">
    <property type="entry name" value="NAD(P)-bd_dom"/>
</dbReference>
<dbReference type="Pfam" id="PF13460">
    <property type="entry name" value="NAD_binding_10"/>
    <property type="match status" value="1"/>
</dbReference>
<dbReference type="PANTHER" id="PTHR43355">
    <property type="entry name" value="FLAVIN REDUCTASE (NADPH)"/>
    <property type="match status" value="1"/>
</dbReference>
<name>A0A8S1D0N4_9INSE</name>
<dbReference type="SUPFAM" id="SSF51735">
    <property type="entry name" value="NAD(P)-binding Rossmann-fold domains"/>
    <property type="match status" value="1"/>
</dbReference>
<evidence type="ECO:0000313" key="2">
    <source>
        <dbReference type="EMBL" id="CAB3373873.1"/>
    </source>
</evidence>
<gene>
    <name evidence="2" type="ORF">CLODIP_2_CD11676</name>
</gene>
<dbReference type="PANTHER" id="PTHR43355:SF2">
    <property type="entry name" value="FLAVIN REDUCTASE (NADPH)"/>
    <property type="match status" value="1"/>
</dbReference>
<reference evidence="2 3" key="1">
    <citation type="submission" date="2020-04" db="EMBL/GenBank/DDBJ databases">
        <authorList>
            <person name="Alioto T."/>
            <person name="Alioto T."/>
            <person name="Gomez Garrido J."/>
        </authorList>
    </citation>
    <scope>NUCLEOTIDE SEQUENCE [LARGE SCALE GENOMIC DNA]</scope>
</reference>
<comment type="caution">
    <text evidence="2">The sequence shown here is derived from an EMBL/GenBank/DDBJ whole genome shotgun (WGS) entry which is preliminary data.</text>
</comment>
<protein>
    <recommendedName>
        <fullName evidence="1">NAD(P)-binding domain-containing protein</fullName>
    </recommendedName>
</protein>
<dbReference type="Gene3D" id="3.40.50.720">
    <property type="entry name" value="NAD(P)-binding Rossmann-like Domain"/>
    <property type="match status" value="1"/>
</dbReference>
<dbReference type="OrthoDB" id="419598at2759"/>
<dbReference type="EMBL" id="CADEPI010000090">
    <property type="protein sequence ID" value="CAB3373873.1"/>
    <property type="molecule type" value="Genomic_DNA"/>
</dbReference>
<organism evidence="2 3">
    <name type="scientific">Cloeon dipterum</name>
    <dbReference type="NCBI Taxonomy" id="197152"/>
    <lineage>
        <taxon>Eukaryota</taxon>
        <taxon>Metazoa</taxon>
        <taxon>Ecdysozoa</taxon>
        <taxon>Arthropoda</taxon>
        <taxon>Hexapoda</taxon>
        <taxon>Insecta</taxon>
        <taxon>Pterygota</taxon>
        <taxon>Palaeoptera</taxon>
        <taxon>Ephemeroptera</taxon>
        <taxon>Pisciforma</taxon>
        <taxon>Baetidae</taxon>
        <taxon>Cloeon</taxon>
    </lineage>
</organism>
<accession>A0A8S1D0N4</accession>